<feature type="transmembrane region" description="Helical" evidence="10">
    <location>
        <begin position="291"/>
        <end position="311"/>
    </location>
</feature>
<feature type="transmembrane region" description="Helical" evidence="10">
    <location>
        <begin position="199"/>
        <end position="224"/>
    </location>
</feature>
<evidence type="ECO:0000256" key="1">
    <source>
        <dbReference type="ARBA" id="ARBA00004429"/>
    </source>
</evidence>
<keyword evidence="7" id="KW-0406">Ion transport</keyword>
<feature type="transmembrane region" description="Helical" evidence="10">
    <location>
        <begin position="59"/>
        <end position="81"/>
    </location>
</feature>
<feature type="transmembrane region" description="Helical" evidence="10">
    <location>
        <begin position="428"/>
        <end position="447"/>
    </location>
</feature>
<evidence type="ECO:0000256" key="10">
    <source>
        <dbReference type="SAM" id="Phobius"/>
    </source>
</evidence>
<dbReference type="PANTHER" id="PTHR43298:SF2">
    <property type="entry name" value="FMN_FAD EXPORTER YEEO-RELATED"/>
    <property type="match status" value="1"/>
</dbReference>
<keyword evidence="5 10" id="KW-0812">Transmembrane</keyword>
<dbReference type="GO" id="GO:0042910">
    <property type="term" value="F:xenobiotic transmembrane transporter activity"/>
    <property type="evidence" value="ECO:0007669"/>
    <property type="project" value="InterPro"/>
</dbReference>
<feature type="transmembrane region" description="Helical" evidence="10">
    <location>
        <begin position="93"/>
        <end position="115"/>
    </location>
</feature>
<dbReference type="CDD" id="cd13131">
    <property type="entry name" value="MATE_NorM_like"/>
    <property type="match status" value="1"/>
</dbReference>
<evidence type="ECO:0000256" key="4">
    <source>
        <dbReference type="ARBA" id="ARBA00022475"/>
    </source>
</evidence>
<evidence type="ECO:0000256" key="2">
    <source>
        <dbReference type="ARBA" id="ARBA00022448"/>
    </source>
</evidence>
<feature type="transmembrane region" description="Helical" evidence="10">
    <location>
        <begin position="141"/>
        <end position="160"/>
    </location>
</feature>
<dbReference type="Pfam" id="PF01554">
    <property type="entry name" value="MatE"/>
    <property type="match status" value="2"/>
</dbReference>
<feature type="transmembrane region" description="Helical" evidence="10">
    <location>
        <begin position="263"/>
        <end position="285"/>
    </location>
</feature>
<keyword evidence="3" id="KW-0050">Antiport</keyword>
<evidence type="ECO:0000256" key="8">
    <source>
        <dbReference type="ARBA" id="ARBA00023136"/>
    </source>
</evidence>
<evidence type="ECO:0000256" key="5">
    <source>
        <dbReference type="ARBA" id="ARBA00022692"/>
    </source>
</evidence>
<name>A0A450SIR7_9GAMM</name>
<gene>
    <name evidence="11" type="ORF">BECKFW1821A_GA0114235_104112</name>
</gene>
<comment type="subcellular location">
    <subcellularLocation>
        <location evidence="1">Cell inner membrane</location>
        <topology evidence="1">Multi-pass membrane protein</topology>
    </subcellularLocation>
</comment>
<evidence type="ECO:0000256" key="9">
    <source>
        <dbReference type="ARBA" id="ARBA00031636"/>
    </source>
</evidence>
<organism evidence="11">
    <name type="scientific">Candidatus Kentrum sp. FW</name>
    <dbReference type="NCBI Taxonomy" id="2126338"/>
    <lineage>
        <taxon>Bacteria</taxon>
        <taxon>Pseudomonadati</taxon>
        <taxon>Pseudomonadota</taxon>
        <taxon>Gammaproteobacteria</taxon>
        <taxon>Candidatus Kentrum</taxon>
    </lineage>
</organism>
<dbReference type="GO" id="GO:0015297">
    <property type="term" value="F:antiporter activity"/>
    <property type="evidence" value="ECO:0007669"/>
    <property type="project" value="UniProtKB-KW"/>
</dbReference>
<dbReference type="InterPro" id="IPR048279">
    <property type="entry name" value="MdtK-like"/>
</dbReference>
<dbReference type="InterPro" id="IPR050222">
    <property type="entry name" value="MATE_MdtK"/>
</dbReference>
<dbReference type="PANTHER" id="PTHR43298">
    <property type="entry name" value="MULTIDRUG RESISTANCE PROTEIN NORM-RELATED"/>
    <property type="match status" value="1"/>
</dbReference>
<evidence type="ECO:0000256" key="3">
    <source>
        <dbReference type="ARBA" id="ARBA00022449"/>
    </source>
</evidence>
<sequence length="455" mass="48406">MKLTSSTLSKGPEASELRAILKIALPFALANVGGIALGLTDSIMLGRVGPELLGATGLAFSVALIIFTISAGLFFPVMVLVSQARGAGRSRIVPIIIRQGLWIAGILSIPSYAILSNLEEILLAAGQVPELARMAGHYMDYYLWAILLSFFWAAFVNAFVAMGWTGTLAVVTWFGVGANVVLDYALIFGKFGAPTMGIAGAGLASVITYIVCFALLFAFIAFHLPLDGRMVFHRLWKPNPTMLARIARLGWPKTLELLMKNGLFSVAALLAGWFGTQVVAAHTIAFQIVTLISTVVSTALAHAVTTCIGMTKGRKDHTPMWRVLNSGLLLFFSFVLPFVVVLGAFPEWAVMLFVGTGPKAESLLPVATPLIVLVAFFMLADGLRMIAGQALNGLSDMKAPALIAAVCYWGIGLPCGAVLGVAMELGVLGLWVGLTVGMGITAAVYLGRFRWVVSR</sequence>
<dbReference type="GO" id="GO:0006811">
    <property type="term" value="P:monoatomic ion transport"/>
    <property type="evidence" value="ECO:0007669"/>
    <property type="project" value="UniProtKB-KW"/>
</dbReference>
<feature type="transmembrane region" description="Helical" evidence="10">
    <location>
        <begin position="366"/>
        <end position="387"/>
    </location>
</feature>
<keyword evidence="2" id="KW-0813">Transport</keyword>
<evidence type="ECO:0000313" key="11">
    <source>
        <dbReference type="EMBL" id="VFJ53276.1"/>
    </source>
</evidence>
<evidence type="ECO:0000256" key="6">
    <source>
        <dbReference type="ARBA" id="ARBA00022989"/>
    </source>
</evidence>
<protein>
    <recommendedName>
        <fullName evidence="9">Multidrug-efflux transporter</fullName>
    </recommendedName>
</protein>
<dbReference type="AlphaFoldDB" id="A0A450SIR7"/>
<feature type="transmembrane region" description="Helical" evidence="10">
    <location>
        <begin position="20"/>
        <end position="39"/>
    </location>
</feature>
<dbReference type="PIRSF" id="PIRSF006603">
    <property type="entry name" value="DinF"/>
    <property type="match status" value="1"/>
</dbReference>
<dbReference type="InterPro" id="IPR002528">
    <property type="entry name" value="MATE_fam"/>
</dbReference>
<evidence type="ECO:0000256" key="7">
    <source>
        <dbReference type="ARBA" id="ARBA00023065"/>
    </source>
</evidence>
<dbReference type="GO" id="GO:0005886">
    <property type="term" value="C:plasma membrane"/>
    <property type="evidence" value="ECO:0007669"/>
    <property type="project" value="UniProtKB-SubCell"/>
</dbReference>
<keyword evidence="6 10" id="KW-1133">Transmembrane helix</keyword>
<dbReference type="EMBL" id="CAADEW010000041">
    <property type="protein sequence ID" value="VFJ53276.1"/>
    <property type="molecule type" value="Genomic_DNA"/>
</dbReference>
<dbReference type="NCBIfam" id="TIGR00797">
    <property type="entry name" value="matE"/>
    <property type="match status" value="1"/>
</dbReference>
<keyword evidence="4" id="KW-1003">Cell membrane</keyword>
<reference evidence="11" key="1">
    <citation type="submission" date="2019-02" db="EMBL/GenBank/DDBJ databases">
        <authorList>
            <person name="Gruber-Vodicka R. H."/>
            <person name="Seah K. B. B."/>
        </authorList>
    </citation>
    <scope>NUCLEOTIDE SEQUENCE</scope>
    <source>
        <strain evidence="11">BECK_BZ15</strain>
    </source>
</reference>
<feature type="transmembrane region" description="Helical" evidence="10">
    <location>
        <begin position="323"/>
        <end position="346"/>
    </location>
</feature>
<proteinExistence type="predicted"/>
<feature type="transmembrane region" description="Helical" evidence="10">
    <location>
        <begin position="399"/>
        <end position="422"/>
    </location>
</feature>
<feature type="transmembrane region" description="Helical" evidence="10">
    <location>
        <begin position="167"/>
        <end position="187"/>
    </location>
</feature>
<keyword evidence="8 10" id="KW-0472">Membrane</keyword>
<accession>A0A450SIR7</accession>